<keyword evidence="3" id="KW-1185">Reference proteome</keyword>
<keyword evidence="1" id="KW-0472">Membrane</keyword>
<dbReference type="EMBL" id="CANTFL010000987">
    <property type="protein sequence ID" value="CAI5729343.1"/>
    <property type="molecule type" value="Genomic_DNA"/>
</dbReference>
<reference evidence="2" key="1">
    <citation type="submission" date="2022-12" db="EMBL/GenBank/DDBJ databases">
        <authorList>
            <person name="Webb A."/>
        </authorList>
    </citation>
    <scope>NUCLEOTIDE SEQUENCE</scope>
    <source>
        <strain evidence="2">Hp1</strain>
    </source>
</reference>
<comment type="caution">
    <text evidence="2">The sequence shown here is derived from an EMBL/GenBank/DDBJ whole genome shotgun (WGS) entry which is preliminary data.</text>
</comment>
<dbReference type="Proteomes" id="UP001162031">
    <property type="component" value="Unassembled WGS sequence"/>
</dbReference>
<keyword evidence="1" id="KW-1133">Transmembrane helix</keyword>
<evidence type="ECO:0000256" key="1">
    <source>
        <dbReference type="SAM" id="Phobius"/>
    </source>
</evidence>
<evidence type="ECO:0000313" key="2">
    <source>
        <dbReference type="EMBL" id="CAI5729343.1"/>
    </source>
</evidence>
<dbReference type="AlphaFoldDB" id="A0AAV0TXR8"/>
<evidence type="ECO:0000313" key="3">
    <source>
        <dbReference type="Proteomes" id="UP001162031"/>
    </source>
</evidence>
<accession>A0AAV0TXR8</accession>
<gene>
    <name evidence="2" type="ORF">HBR001_LOCUS4538</name>
</gene>
<keyword evidence="1" id="KW-0812">Transmembrane</keyword>
<proteinExistence type="predicted"/>
<feature type="transmembrane region" description="Helical" evidence="1">
    <location>
        <begin position="32"/>
        <end position="49"/>
    </location>
</feature>
<organism evidence="2 3">
    <name type="scientific">Hyaloperonospora brassicae</name>
    <name type="common">Brassica downy mildew</name>
    <name type="synonym">Peronospora brassicae</name>
    <dbReference type="NCBI Taxonomy" id="162125"/>
    <lineage>
        <taxon>Eukaryota</taxon>
        <taxon>Sar</taxon>
        <taxon>Stramenopiles</taxon>
        <taxon>Oomycota</taxon>
        <taxon>Peronosporomycetes</taxon>
        <taxon>Peronosporales</taxon>
        <taxon>Peronosporaceae</taxon>
        <taxon>Hyaloperonospora</taxon>
    </lineage>
</organism>
<sequence>MEFLRRLSDRHEKLKKKIHATRIPLSRNGQRVMGVVYFTVPIIGGYYVMKWAERRADANFQREESDIRRAAGSNAKYIEQQNEQLKKMLHEQQQQQ</sequence>
<name>A0AAV0TXR8_HYABA</name>
<protein>
    <submittedName>
        <fullName evidence="2">Uncharacterized protein</fullName>
    </submittedName>
</protein>